<proteinExistence type="predicted"/>
<protein>
    <submittedName>
        <fullName evidence="2">Uncharacterized protein</fullName>
    </submittedName>
</protein>
<comment type="caution">
    <text evidence="2">The sequence shown here is derived from an EMBL/GenBank/DDBJ whole genome shotgun (WGS) entry which is preliminary data.</text>
</comment>
<dbReference type="Proteomes" id="UP001165122">
    <property type="component" value="Unassembled WGS sequence"/>
</dbReference>
<evidence type="ECO:0000256" key="1">
    <source>
        <dbReference type="SAM" id="MobiDB-lite"/>
    </source>
</evidence>
<organism evidence="2 3">
    <name type="scientific">Triparma laevis f. longispina</name>
    <dbReference type="NCBI Taxonomy" id="1714387"/>
    <lineage>
        <taxon>Eukaryota</taxon>
        <taxon>Sar</taxon>
        <taxon>Stramenopiles</taxon>
        <taxon>Ochrophyta</taxon>
        <taxon>Bolidophyceae</taxon>
        <taxon>Parmales</taxon>
        <taxon>Triparmaceae</taxon>
        <taxon>Triparma</taxon>
    </lineage>
</organism>
<dbReference type="AlphaFoldDB" id="A0A9W7ASF1"/>
<reference evidence="3" key="1">
    <citation type="journal article" date="2023" name="Commun. Biol.">
        <title>Genome analysis of Parmales, the sister group of diatoms, reveals the evolutionary specialization of diatoms from phago-mixotrophs to photoautotrophs.</title>
        <authorList>
            <person name="Ban H."/>
            <person name="Sato S."/>
            <person name="Yoshikawa S."/>
            <person name="Yamada K."/>
            <person name="Nakamura Y."/>
            <person name="Ichinomiya M."/>
            <person name="Sato N."/>
            <person name="Blanc-Mathieu R."/>
            <person name="Endo H."/>
            <person name="Kuwata A."/>
            <person name="Ogata H."/>
        </authorList>
    </citation>
    <scope>NUCLEOTIDE SEQUENCE [LARGE SCALE GENOMIC DNA]</scope>
    <source>
        <strain evidence="3">NIES 3700</strain>
    </source>
</reference>
<dbReference type="EMBL" id="BRXW01000665">
    <property type="protein sequence ID" value="GMH73090.1"/>
    <property type="molecule type" value="Genomic_DNA"/>
</dbReference>
<feature type="region of interest" description="Disordered" evidence="1">
    <location>
        <begin position="43"/>
        <end position="66"/>
    </location>
</feature>
<evidence type="ECO:0000313" key="2">
    <source>
        <dbReference type="EMBL" id="GMH73090.1"/>
    </source>
</evidence>
<sequence length="66" mass="7166">MFALLGFSVRLAESACDPSLPCWPTESEISALTTVLDPKADRSSLLRTNPVKGGTASAMRNENERR</sequence>
<name>A0A9W7ASF1_9STRA</name>
<gene>
    <name evidence="2" type="ORF">TrLO_g12051</name>
</gene>
<accession>A0A9W7ASF1</accession>
<evidence type="ECO:0000313" key="3">
    <source>
        <dbReference type="Proteomes" id="UP001165122"/>
    </source>
</evidence>
<keyword evidence="3" id="KW-1185">Reference proteome</keyword>